<protein>
    <submittedName>
        <fullName evidence="1">Uncharacterized protein</fullName>
    </submittedName>
</protein>
<evidence type="ECO:0000313" key="1">
    <source>
        <dbReference type="EMBL" id="MFC6333845.1"/>
    </source>
</evidence>
<dbReference type="Proteomes" id="UP001596233">
    <property type="component" value="Unassembled WGS sequence"/>
</dbReference>
<gene>
    <name evidence="1" type="ORF">ACFP56_14555</name>
</gene>
<keyword evidence="2" id="KW-1185">Reference proteome</keyword>
<proteinExistence type="predicted"/>
<reference evidence="2" key="1">
    <citation type="journal article" date="2019" name="Int. J. Syst. Evol. Microbiol.">
        <title>The Global Catalogue of Microorganisms (GCM) 10K type strain sequencing project: providing services to taxonomists for standard genome sequencing and annotation.</title>
        <authorList>
            <consortium name="The Broad Institute Genomics Platform"/>
            <consortium name="The Broad Institute Genome Sequencing Center for Infectious Disease"/>
            <person name="Wu L."/>
            <person name="Ma J."/>
        </authorList>
    </citation>
    <scope>NUCLEOTIDE SEQUENCE [LARGE SCALE GENOMIC DNA]</scope>
    <source>
        <strain evidence="2">PCU 280</strain>
    </source>
</reference>
<dbReference type="EMBL" id="JBHSTE010000004">
    <property type="protein sequence ID" value="MFC6333845.1"/>
    <property type="molecule type" value="Genomic_DNA"/>
</dbReference>
<accession>A0ABW1V8T4</accession>
<sequence length="42" mass="4539">MGSMDRMGCKKGDNEAAVDEQVQLNAVVSAIMEWIGPLTTNQ</sequence>
<name>A0ABW1V8T4_9BACL</name>
<dbReference type="RefSeq" id="WP_379235731.1">
    <property type="nucleotide sequence ID" value="NZ_JBHSTE010000004.1"/>
</dbReference>
<organism evidence="1 2">
    <name type="scientific">Paenibacillus septentrionalis</name>
    <dbReference type="NCBI Taxonomy" id="429342"/>
    <lineage>
        <taxon>Bacteria</taxon>
        <taxon>Bacillati</taxon>
        <taxon>Bacillota</taxon>
        <taxon>Bacilli</taxon>
        <taxon>Bacillales</taxon>
        <taxon>Paenibacillaceae</taxon>
        <taxon>Paenibacillus</taxon>
    </lineage>
</organism>
<evidence type="ECO:0000313" key="2">
    <source>
        <dbReference type="Proteomes" id="UP001596233"/>
    </source>
</evidence>
<comment type="caution">
    <text evidence="1">The sequence shown here is derived from an EMBL/GenBank/DDBJ whole genome shotgun (WGS) entry which is preliminary data.</text>
</comment>